<evidence type="ECO:0000313" key="1">
    <source>
        <dbReference type="EMBL" id="RLE46091.1"/>
    </source>
</evidence>
<dbReference type="AlphaFoldDB" id="A0A497EJH3"/>
<dbReference type="EMBL" id="QMQV01000208">
    <property type="protein sequence ID" value="RLE46091.1"/>
    <property type="molecule type" value="Genomic_DNA"/>
</dbReference>
<organism evidence="1 2">
    <name type="scientific">Thermoproteota archaeon</name>
    <dbReference type="NCBI Taxonomy" id="2056631"/>
    <lineage>
        <taxon>Archaea</taxon>
        <taxon>Thermoproteota</taxon>
    </lineage>
</organism>
<comment type="caution">
    <text evidence="1">The sequence shown here is derived from an EMBL/GenBank/DDBJ whole genome shotgun (WGS) entry which is preliminary data.</text>
</comment>
<dbReference type="Proteomes" id="UP000278475">
    <property type="component" value="Unassembled WGS sequence"/>
</dbReference>
<reference evidence="1 2" key="1">
    <citation type="submission" date="2018-06" db="EMBL/GenBank/DDBJ databases">
        <title>Extensive metabolic versatility and redundancy in microbially diverse, dynamic hydrothermal sediments.</title>
        <authorList>
            <person name="Dombrowski N."/>
            <person name="Teske A."/>
            <person name="Baker B.J."/>
        </authorList>
    </citation>
    <scope>NUCLEOTIDE SEQUENCE [LARGE SCALE GENOMIC DNA]</scope>
    <source>
        <strain evidence="1">B66_G16</strain>
    </source>
</reference>
<evidence type="ECO:0000313" key="2">
    <source>
        <dbReference type="Proteomes" id="UP000278475"/>
    </source>
</evidence>
<accession>A0A497EJH3</accession>
<gene>
    <name evidence="1" type="ORF">DRJ31_10420</name>
</gene>
<protein>
    <submittedName>
        <fullName evidence="1">Uncharacterized protein</fullName>
    </submittedName>
</protein>
<proteinExistence type="predicted"/>
<sequence>IYEYPISFSYRSDSRNDFVYFFAAEFESQTVTTPLRSGPKLKPKLGFTLSNSFWNAGGELRPGEVVTMESNDRIIVKNTGDAAEKFSIMIEKEDIWPEGWKHAQHPEEIGPNRYAISGLFTSSNYLLVEDESFNELGNEDIITTSPKEAVGNTYGVKGYSAGELLLPNQDMALWLQLILPTSSFGKYALESHDITVKLTCSGVD</sequence>
<feature type="non-terminal residue" evidence="1">
    <location>
        <position position="1"/>
    </location>
</feature>
<name>A0A497EJH3_9CREN</name>